<name>A0A1F6AQN6_9BACT</name>
<dbReference type="EMBL" id="MFJR01000008">
    <property type="protein sequence ID" value="OGG26577.1"/>
    <property type="molecule type" value="Genomic_DNA"/>
</dbReference>
<dbReference type="Gene3D" id="3.40.50.1100">
    <property type="match status" value="2"/>
</dbReference>
<dbReference type="AlphaFoldDB" id="A0A1F6AQN6"/>
<dbReference type="Proteomes" id="UP000176609">
    <property type="component" value="Unassembled WGS sequence"/>
</dbReference>
<evidence type="ECO:0000313" key="6">
    <source>
        <dbReference type="Proteomes" id="UP000176609"/>
    </source>
</evidence>
<evidence type="ECO:0000259" key="4">
    <source>
        <dbReference type="Pfam" id="PF00291"/>
    </source>
</evidence>
<protein>
    <recommendedName>
        <fullName evidence="4">Tryptophan synthase beta chain-like PALP domain-containing protein</fullName>
    </recommendedName>
</protein>
<dbReference type="InterPro" id="IPR001926">
    <property type="entry name" value="TrpB-like_PALP"/>
</dbReference>
<sequence>MIRQQFYTYGVGNTRLVEHKGIYFKCEFENPTGSVKDRGISVQISKLLEMGVRSAVISSSGNAAISAAKYCREANIKLTVFISPKLKASKKSVLEKLDCTLIVSPKPISSAFRCAQKTGAYNLRQSKDENAVAGYEALGLELIRQNQEIDAVFIPASSCTTFVGVYRGFQKGKKKPAFHAVQTEAIHPVASQFDKSFTSRKESIADAIVARITSRADEAVKIIKQSGGYGWVVSDKEISGAWEELAKFKLTCSYEGAMSLSAYQKAIKNGYRYKTPVCILTGKYYE</sequence>
<keyword evidence="3" id="KW-0456">Lyase</keyword>
<dbReference type="PANTHER" id="PTHR48078:SF6">
    <property type="entry name" value="L-THREONINE DEHYDRATASE CATABOLIC TDCB"/>
    <property type="match status" value="1"/>
</dbReference>
<dbReference type="GO" id="GO:0006565">
    <property type="term" value="P:L-serine catabolic process"/>
    <property type="evidence" value="ECO:0007669"/>
    <property type="project" value="TreeGrafter"/>
</dbReference>
<gene>
    <name evidence="5" type="ORF">A2960_03785</name>
</gene>
<evidence type="ECO:0000256" key="1">
    <source>
        <dbReference type="ARBA" id="ARBA00001933"/>
    </source>
</evidence>
<feature type="domain" description="Tryptophan synthase beta chain-like PALP" evidence="4">
    <location>
        <begin position="9"/>
        <end position="282"/>
    </location>
</feature>
<dbReference type="SUPFAM" id="SSF53686">
    <property type="entry name" value="Tryptophan synthase beta subunit-like PLP-dependent enzymes"/>
    <property type="match status" value="1"/>
</dbReference>
<dbReference type="InterPro" id="IPR036052">
    <property type="entry name" value="TrpB-like_PALP_sf"/>
</dbReference>
<dbReference type="PANTHER" id="PTHR48078">
    <property type="entry name" value="THREONINE DEHYDRATASE, MITOCHONDRIAL-RELATED"/>
    <property type="match status" value="1"/>
</dbReference>
<dbReference type="GO" id="GO:0006567">
    <property type="term" value="P:L-threonine catabolic process"/>
    <property type="evidence" value="ECO:0007669"/>
    <property type="project" value="TreeGrafter"/>
</dbReference>
<organism evidence="5 6">
    <name type="scientific">Candidatus Gottesmanbacteria bacterium RIFCSPLOWO2_01_FULL_39_12b</name>
    <dbReference type="NCBI Taxonomy" id="1798388"/>
    <lineage>
        <taxon>Bacteria</taxon>
        <taxon>Candidatus Gottesmaniibacteriota</taxon>
    </lineage>
</organism>
<keyword evidence="2" id="KW-0663">Pyridoxal phosphate</keyword>
<dbReference type="Pfam" id="PF00291">
    <property type="entry name" value="PALP"/>
    <property type="match status" value="1"/>
</dbReference>
<reference evidence="5 6" key="1">
    <citation type="journal article" date="2016" name="Nat. Commun.">
        <title>Thousands of microbial genomes shed light on interconnected biogeochemical processes in an aquifer system.</title>
        <authorList>
            <person name="Anantharaman K."/>
            <person name="Brown C.T."/>
            <person name="Hug L.A."/>
            <person name="Sharon I."/>
            <person name="Castelle C.J."/>
            <person name="Probst A.J."/>
            <person name="Thomas B.C."/>
            <person name="Singh A."/>
            <person name="Wilkins M.J."/>
            <person name="Karaoz U."/>
            <person name="Brodie E.L."/>
            <person name="Williams K.H."/>
            <person name="Hubbard S.S."/>
            <person name="Banfield J.F."/>
        </authorList>
    </citation>
    <scope>NUCLEOTIDE SEQUENCE [LARGE SCALE GENOMIC DNA]</scope>
</reference>
<accession>A0A1F6AQN6</accession>
<evidence type="ECO:0000313" key="5">
    <source>
        <dbReference type="EMBL" id="OGG26577.1"/>
    </source>
</evidence>
<dbReference type="GO" id="GO:0003941">
    <property type="term" value="F:L-serine ammonia-lyase activity"/>
    <property type="evidence" value="ECO:0007669"/>
    <property type="project" value="TreeGrafter"/>
</dbReference>
<dbReference type="GO" id="GO:0004794">
    <property type="term" value="F:threonine deaminase activity"/>
    <property type="evidence" value="ECO:0007669"/>
    <property type="project" value="TreeGrafter"/>
</dbReference>
<proteinExistence type="predicted"/>
<dbReference type="InterPro" id="IPR050147">
    <property type="entry name" value="Ser/Thr_Dehydratase"/>
</dbReference>
<comment type="caution">
    <text evidence="5">The sequence shown here is derived from an EMBL/GenBank/DDBJ whole genome shotgun (WGS) entry which is preliminary data.</text>
</comment>
<dbReference type="GO" id="GO:0009097">
    <property type="term" value="P:isoleucine biosynthetic process"/>
    <property type="evidence" value="ECO:0007669"/>
    <property type="project" value="TreeGrafter"/>
</dbReference>
<evidence type="ECO:0000256" key="3">
    <source>
        <dbReference type="ARBA" id="ARBA00023239"/>
    </source>
</evidence>
<evidence type="ECO:0000256" key="2">
    <source>
        <dbReference type="ARBA" id="ARBA00022898"/>
    </source>
</evidence>
<comment type="cofactor">
    <cofactor evidence="1">
        <name>pyridoxal 5'-phosphate</name>
        <dbReference type="ChEBI" id="CHEBI:597326"/>
    </cofactor>
</comment>